<keyword evidence="3" id="KW-1185">Reference proteome</keyword>
<dbReference type="EMBL" id="AGSI01000020">
    <property type="protein sequence ID" value="EIE19135.1"/>
    <property type="molecule type" value="Genomic_DNA"/>
</dbReference>
<dbReference type="Proteomes" id="UP000007264">
    <property type="component" value="Unassembled WGS sequence"/>
</dbReference>
<gene>
    <name evidence="2" type="ORF">COCSUDRAFT_54751</name>
</gene>
<dbReference type="InterPro" id="IPR016024">
    <property type="entry name" value="ARM-type_fold"/>
</dbReference>
<organism evidence="2 3">
    <name type="scientific">Coccomyxa subellipsoidea (strain C-169)</name>
    <name type="common">Green microalga</name>
    <dbReference type="NCBI Taxonomy" id="574566"/>
    <lineage>
        <taxon>Eukaryota</taxon>
        <taxon>Viridiplantae</taxon>
        <taxon>Chlorophyta</taxon>
        <taxon>core chlorophytes</taxon>
        <taxon>Trebouxiophyceae</taxon>
        <taxon>Trebouxiophyceae incertae sedis</taxon>
        <taxon>Coccomyxaceae</taxon>
        <taxon>Coccomyxa</taxon>
        <taxon>Coccomyxa subellipsoidea</taxon>
    </lineage>
</organism>
<protein>
    <recommendedName>
        <fullName evidence="4">ARM repeat-containing protein</fullName>
    </recommendedName>
</protein>
<reference evidence="2 3" key="1">
    <citation type="journal article" date="2012" name="Genome Biol.">
        <title>The genome of the polar eukaryotic microalga coccomyxa subellipsoidea reveals traits of cold adaptation.</title>
        <authorList>
            <person name="Blanc G."/>
            <person name="Agarkova I."/>
            <person name="Grimwood J."/>
            <person name="Kuo A."/>
            <person name="Brueggeman A."/>
            <person name="Dunigan D."/>
            <person name="Gurnon J."/>
            <person name="Ladunga I."/>
            <person name="Lindquist E."/>
            <person name="Lucas S."/>
            <person name="Pangilinan J."/>
            <person name="Proschold T."/>
            <person name="Salamov A."/>
            <person name="Schmutz J."/>
            <person name="Weeks D."/>
            <person name="Yamada T."/>
            <person name="Claverie J.M."/>
            <person name="Grigoriev I."/>
            <person name="Van Etten J."/>
            <person name="Lomsadze A."/>
            <person name="Borodovsky M."/>
        </authorList>
    </citation>
    <scope>NUCLEOTIDE SEQUENCE [LARGE SCALE GENOMIC DNA]</scope>
    <source>
        <strain evidence="2 3">C-169</strain>
    </source>
</reference>
<dbReference type="InterPro" id="IPR011989">
    <property type="entry name" value="ARM-like"/>
</dbReference>
<evidence type="ECO:0000313" key="3">
    <source>
        <dbReference type="Proteomes" id="UP000007264"/>
    </source>
</evidence>
<dbReference type="KEGG" id="csl:COCSUDRAFT_54751"/>
<comment type="caution">
    <text evidence="2">The sequence shown here is derived from an EMBL/GenBank/DDBJ whole genome shotgun (WGS) entry which is preliminary data.</text>
</comment>
<dbReference type="SUPFAM" id="SSF48371">
    <property type="entry name" value="ARM repeat"/>
    <property type="match status" value="1"/>
</dbReference>
<name>I0YL66_COCSC</name>
<sequence>MTTRNFFTGSENRSHVRWLGNRCTVLLTDVWTTVRCGPGSLLVTAQDEVRSMHGIEAAVDLLLADPCPVPTDAATHLLAALAQDNSRNVVGIERCSGVQALVDTLRRGLQGEEEDAVIVAALSTLTRLAQHSRHCRDAVRLAGGVSVITGTLAACSSRLEAAGEAAACLGAVATENLENQVAIGEDGAVELLVRAAEASSGCRGLQQRFLSALWSVSRLHPHNRMRIEEAGGAALLQEVNQLGELHDRGSTSPLALLSAATIGFLCYEACRELYAQVRALFA</sequence>
<proteinExistence type="predicted"/>
<keyword evidence="1" id="KW-0833">Ubl conjugation pathway</keyword>
<accession>I0YL66</accession>
<evidence type="ECO:0000313" key="2">
    <source>
        <dbReference type="EMBL" id="EIE19135.1"/>
    </source>
</evidence>
<dbReference type="PANTHER" id="PTHR23315:SF7">
    <property type="entry name" value="U-BOX DOMAIN-CONTAINING PROTEIN 4"/>
    <property type="match status" value="1"/>
</dbReference>
<dbReference type="PANTHER" id="PTHR23315">
    <property type="entry name" value="U BOX DOMAIN-CONTAINING"/>
    <property type="match status" value="1"/>
</dbReference>
<dbReference type="GeneID" id="17037065"/>
<dbReference type="Gene3D" id="1.25.10.10">
    <property type="entry name" value="Leucine-rich Repeat Variant"/>
    <property type="match status" value="2"/>
</dbReference>
<dbReference type="RefSeq" id="XP_005643679.1">
    <property type="nucleotide sequence ID" value="XM_005643622.1"/>
</dbReference>
<dbReference type="OrthoDB" id="10489899at2759"/>
<evidence type="ECO:0008006" key="4">
    <source>
        <dbReference type="Google" id="ProtNLM"/>
    </source>
</evidence>
<evidence type="ECO:0000256" key="1">
    <source>
        <dbReference type="ARBA" id="ARBA00022786"/>
    </source>
</evidence>
<dbReference type="AlphaFoldDB" id="I0YL66"/>